<reference evidence="1 2" key="1">
    <citation type="submission" date="2018-08" db="EMBL/GenBank/DDBJ databases">
        <title>A genome reference for cultivated species of the human gut microbiota.</title>
        <authorList>
            <person name="Zou Y."/>
            <person name="Xue W."/>
            <person name="Luo G."/>
        </authorList>
    </citation>
    <scope>NUCLEOTIDE SEQUENCE [LARGE SCALE GENOMIC DNA]</scope>
    <source>
        <strain evidence="1 2">AM25-1</strain>
    </source>
</reference>
<evidence type="ECO:0000313" key="1">
    <source>
        <dbReference type="EMBL" id="RHF70343.1"/>
    </source>
</evidence>
<dbReference type="AlphaFoldDB" id="A0A414PP82"/>
<proteinExistence type="predicted"/>
<evidence type="ECO:0000313" key="2">
    <source>
        <dbReference type="Proteomes" id="UP000284676"/>
    </source>
</evidence>
<dbReference type="EMBL" id="QRHL01000027">
    <property type="protein sequence ID" value="RHF70343.1"/>
    <property type="molecule type" value="Genomic_DNA"/>
</dbReference>
<dbReference type="Proteomes" id="UP000284676">
    <property type="component" value="Unassembled WGS sequence"/>
</dbReference>
<gene>
    <name evidence="1" type="ORF">DW663_10945</name>
</gene>
<comment type="caution">
    <text evidence="1">The sequence shown here is derived from an EMBL/GenBank/DDBJ whole genome shotgun (WGS) entry which is preliminary data.</text>
</comment>
<name>A0A414PP82_FUSMR</name>
<accession>A0A414PP82</accession>
<organism evidence="1 2">
    <name type="scientific">Fusobacterium mortiferum</name>
    <dbReference type="NCBI Taxonomy" id="850"/>
    <lineage>
        <taxon>Bacteria</taxon>
        <taxon>Fusobacteriati</taxon>
        <taxon>Fusobacteriota</taxon>
        <taxon>Fusobacteriia</taxon>
        <taxon>Fusobacteriales</taxon>
        <taxon>Fusobacteriaceae</taxon>
        <taxon>Fusobacterium</taxon>
    </lineage>
</organism>
<protein>
    <submittedName>
        <fullName evidence="1">Helix-turn-helix domain-containing protein</fullName>
    </submittedName>
</protein>
<dbReference type="Pfam" id="PF13730">
    <property type="entry name" value="HTH_36"/>
    <property type="match status" value="1"/>
</dbReference>
<sequence>MERPEYYGILPSKVRYDERLKPMEKIMFSELTALVRKKGYCYASNMYFAALYGVHKSTVSAWISNLAKCGHITTKCIMKDKRVEERRIYIADESDISFFPKLDKEKSNTVDDKILDEILEEKVERREKTPEELEDVRKKLLRDLFGCEGE</sequence>
<dbReference type="RefSeq" id="WP_118234634.1">
    <property type="nucleotide sequence ID" value="NZ_JADYUG010000031.1"/>
</dbReference>